<gene>
    <name evidence="2" type="primary">6053381</name>
    <name evidence="1" type="ORF">CpipJ_CPIJ019021</name>
</gene>
<keyword evidence="3" id="KW-1185">Reference proteome</keyword>
<accession>B0XIK6</accession>
<dbReference type="EnsemblMetazoa" id="CPIJ019021-RA">
    <property type="protein sequence ID" value="CPIJ019021-PA"/>
    <property type="gene ID" value="CPIJ019021"/>
</dbReference>
<dbReference type="EMBL" id="DS233327">
    <property type="protein sequence ID" value="EDS29430.1"/>
    <property type="molecule type" value="Genomic_DNA"/>
</dbReference>
<evidence type="ECO:0000313" key="2">
    <source>
        <dbReference type="EnsemblMetazoa" id="CPIJ019021-PA"/>
    </source>
</evidence>
<organism>
    <name type="scientific">Culex quinquefasciatus</name>
    <name type="common">Southern house mosquito</name>
    <name type="synonym">Culex pungens</name>
    <dbReference type="NCBI Taxonomy" id="7176"/>
    <lineage>
        <taxon>Eukaryota</taxon>
        <taxon>Metazoa</taxon>
        <taxon>Ecdysozoa</taxon>
        <taxon>Arthropoda</taxon>
        <taxon>Hexapoda</taxon>
        <taxon>Insecta</taxon>
        <taxon>Pterygota</taxon>
        <taxon>Neoptera</taxon>
        <taxon>Endopterygota</taxon>
        <taxon>Diptera</taxon>
        <taxon>Nematocera</taxon>
        <taxon>Culicoidea</taxon>
        <taxon>Culicidae</taxon>
        <taxon>Culicinae</taxon>
        <taxon>Culicini</taxon>
        <taxon>Culex</taxon>
        <taxon>Culex</taxon>
    </lineage>
</organism>
<evidence type="ECO:0000313" key="1">
    <source>
        <dbReference type="EMBL" id="EDS29430.1"/>
    </source>
</evidence>
<dbReference type="InParanoid" id="B0XIK6"/>
<name>B0XIK6_CULQU</name>
<dbReference type="VEuPathDB" id="VectorBase:CPIJ019021"/>
<dbReference type="KEGG" id="cqu:CpipJ_CPIJ019021"/>
<protein>
    <submittedName>
        <fullName evidence="1 2">Uncharacterized protein</fullName>
    </submittedName>
</protein>
<dbReference type="HOGENOM" id="CLU_1152727_0_0_1"/>
<dbReference type="STRING" id="7176.B0XIK6"/>
<sequence>MRKNSVNNSFACPCPLAFVLESVPVDAQLVTLENAVEVIHANKHVDFSCLDALENSDVSENVRQASAQGTRRMDVVESLNTKAFDFVGMLEYTFQEKACGASSRSAPFPMVLRCLFSVQPTASTWAYFFLDNAELLDNLTKACINSSSPPSRRSSPPVDGCGGGLSMVKQSVKNQPRHVVAVLRDLETVIGEMCLLAPAWLIRYITMCKRKMPVITPELSECIVNAYVKLPREARSNHDLT</sequence>
<dbReference type="AlphaFoldDB" id="B0XIK6"/>
<dbReference type="Proteomes" id="UP000002320">
    <property type="component" value="Unassembled WGS sequence"/>
</dbReference>
<proteinExistence type="predicted"/>
<evidence type="ECO:0000313" key="3">
    <source>
        <dbReference type="Proteomes" id="UP000002320"/>
    </source>
</evidence>
<reference evidence="2" key="2">
    <citation type="submission" date="2021-02" db="UniProtKB">
        <authorList>
            <consortium name="EnsemblMetazoa"/>
        </authorList>
    </citation>
    <scope>IDENTIFICATION</scope>
    <source>
        <strain evidence="2">JHB</strain>
    </source>
</reference>
<reference evidence="1" key="1">
    <citation type="submission" date="2007-03" db="EMBL/GenBank/DDBJ databases">
        <title>Annotation of Culex pipiens quinquefasciatus.</title>
        <authorList>
            <consortium name="The Broad Institute Genome Sequencing Platform"/>
            <person name="Atkinson P.W."/>
            <person name="Hemingway J."/>
            <person name="Christensen B.M."/>
            <person name="Higgs S."/>
            <person name="Kodira C."/>
            <person name="Hannick L."/>
            <person name="Megy K."/>
            <person name="O'Leary S."/>
            <person name="Pearson M."/>
            <person name="Haas B.J."/>
            <person name="Mauceli E."/>
            <person name="Wortman J.R."/>
            <person name="Lee N.H."/>
            <person name="Guigo R."/>
            <person name="Stanke M."/>
            <person name="Alvarado L."/>
            <person name="Amedeo P."/>
            <person name="Antoine C.H."/>
            <person name="Arensburger P."/>
            <person name="Bidwell S.L."/>
            <person name="Crawford M."/>
            <person name="Camaro F."/>
            <person name="Devon K."/>
            <person name="Engels R."/>
            <person name="Hammond M."/>
            <person name="Howarth C."/>
            <person name="Koehrsen M."/>
            <person name="Lawson D."/>
            <person name="Montgomery P."/>
            <person name="Nene V."/>
            <person name="Nusbaum C."/>
            <person name="Puiu D."/>
            <person name="Romero-Severson J."/>
            <person name="Severson D.W."/>
            <person name="Shumway M."/>
            <person name="Sisk P."/>
            <person name="Stolte C."/>
            <person name="Zeng Q."/>
            <person name="Eisenstadt E."/>
            <person name="Fraser-Liggett C."/>
            <person name="Strausberg R."/>
            <person name="Galagan J."/>
            <person name="Birren B."/>
            <person name="Collins F.H."/>
        </authorList>
    </citation>
    <scope>NUCLEOTIDE SEQUENCE [LARGE SCALE GENOMIC DNA]</scope>
    <source>
        <strain evidence="1">JHB</strain>
    </source>
</reference>